<dbReference type="InterPro" id="IPR011009">
    <property type="entry name" value="Kinase-like_dom_sf"/>
</dbReference>
<evidence type="ECO:0000313" key="2">
    <source>
        <dbReference type="Proteomes" id="UP000295444"/>
    </source>
</evidence>
<gene>
    <name evidence="1" type="ORF">EV186_1021082</name>
</gene>
<dbReference type="OrthoDB" id="144109at2"/>
<dbReference type="Proteomes" id="UP000295444">
    <property type="component" value="Unassembled WGS sequence"/>
</dbReference>
<comment type="caution">
    <text evidence="1">The sequence shown here is derived from an EMBL/GenBank/DDBJ whole genome shotgun (WGS) entry which is preliminary data.</text>
</comment>
<reference evidence="1 2" key="1">
    <citation type="submission" date="2019-03" db="EMBL/GenBank/DDBJ databases">
        <title>Genomic Encyclopedia of Type Strains, Phase IV (KMG-IV): sequencing the most valuable type-strain genomes for metagenomic binning, comparative biology and taxonomic classification.</title>
        <authorList>
            <person name="Goeker M."/>
        </authorList>
    </citation>
    <scope>NUCLEOTIDE SEQUENCE [LARGE SCALE GENOMIC DNA]</scope>
    <source>
        <strain evidence="1 2">DSM 45361</strain>
    </source>
</reference>
<organism evidence="1 2">
    <name type="scientific">Labedaea rhizosphaerae</name>
    <dbReference type="NCBI Taxonomy" id="598644"/>
    <lineage>
        <taxon>Bacteria</taxon>
        <taxon>Bacillati</taxon>
        <taxon>Actinomycetota</taxon>
        <taxon>Actinomycetes</taxon>
        <taxon>Pseudonocardiales</taxon>
        <taxon>Pseudonocardiaceae</taxon>
        <taxon>Labedaea</taxon>
    </lineage>
</organism>
<name>A0A4R6SHD9_LABRH</name>
<proteinExistence type="predicted"/>
<evidence type="ECO:0000313" key="1">
    <source>
        <dbReference type="EMBL" id="TDQ01214.1"/>
    </source>
</evidence>
<evidence type="ECO:0008006" key="3">
    <source>
        <dbReference type="Google" id="ProtNLM"/>
    </source>
</evidence>
<protein>
    <recommendedName>
        <fullName evidence="3">Phosphotransferase family enzyme</fullName>
    </recommendedName>
</protein>
<accession>A0A4R6SHD9</accession>
<dbReference type="EMBL" id="SNXZ01000002">
    <property type="protein sequence ID" value="TDQ01214.1"/>
    <property type="molecule type" value="Genomic_DNA"/>
</dbReference>
<sequence>MEIAADPPDTGKGSGGGEQGVGAALEVVTVDEAVDDTVRAAEKLLAKRFGSRIALAEPQDLGGSERSIVLRVRVAETPFALPRTMVLKRYVAEPSASFVREAVSYQLFTALAEDDRMCPELFAHDGEMRLLVIEDLGRAPTLAEKLRGADARVAERALLSWARSLGKLHATTAGREADFDALGRRLTSMVQKDPLAEQGMHALDEVPALLEAKLGVATPDPVLQRATQSTRLLSAPGHRAFSPSDSCPDNNLLTSRGVRFLDFEGGCIRSILVDAACLRVPFATCWCANRLPRGMAEAMLAAWRAEVRTMWPDIDDDAVFLPALLDAQLFWVWLATWRFLSLSAAQDSWVDGAVPGPPRIVVLTERWRDLCTAARQAGADRVAVHASAVVAALEKDGGAEELPLYPAFRD</sequence>
<dbReference type="SUPFAM" id="SSF56112">
    <property type="entry name" value="Protein kinase-like (PK-like)"/>
    <property type="match status" value="1"/>
</dbReference>
<keyword evidence="2" id="KW-1185">Reference proteome</keyword>
<dbReference type="AlphaFoldDB" id="A0A4R6SHD9"/>